<dbReference type="Proteomes" id="UP000190150">
    <property type="component" value="Unassembled WGS sequence"/>
</dbReference>
<name>A0A1T5F5W7_9SPHI</name>
<evidence type="ECO:0000256" key="1">
    <source>
        <dbReference type="SAM" id="SignalP"/>
    </source>
</evidence>
<keyword evidence="1" id="KW-0732">Signal</keyword>
<evidence type="ECO:0008006" key="4">
    <source>
        <dbReference type="Google" id="ProtNLM"/>
    </source>
</evidence>
<evidence type="ECO:0000313" key="2">
    <source>
        <dbReference type="EMBL" id="SKB91566.1"/>
    </source>
</evidence>
<evidence type="ECO:0000313" key="3">
    <source>
        <dbReference type="Proteomes" id="UP000190150"/>
    </source>
</evidence>
<proteinExistence type="predicted"/>
<organism evidence="2 3">
    <name type="scientific">Sphingobacterium nematocida</name>
    <dbReference type="NCBI Taxonomy" id="1513896"/>
    <lineage>
        <taxon>Bacteria</taxon>
        <taxon>Pseudomonadati</taxon>
        <taxon>Bacteroidota</taxon>
        <taxon>Sphingobacteriia</taxon>
        <taxon>Sphingobacteriales</taxon>
        <taxon>Sphingobacteriaceae</taxon>
        <taxon>Sphingobacterium</taxon>
    </lineage>
</organism>
<gene>
    <name evidence="2" type="ORF">SAMN05660841_03063</name>
</gene>
<accession>A0A1T5F5W7</accession>
<reference evidence="3" key="1">
    <citation type="submission" date="2017-02" db="EMBL/GenBank/DDBJ databases">
        <authorList>
            <person name="Varghese N."/>
            <person name="Submissions S."/>
        </authorList>
    </citation>
    <scope>NUCLEOTIDE SEQUENCE [LARGE SCALE GENOMIC DNA]</scope>
    <source>
        <strain evidence="3">DSM 24091</strain>
    </source>
</reference>
<dbReference type="AlphaFoldDB" id="A0A1T5F5W7"/>
<keyword evidence="3" id="KW-1185">Reference proteome</keyword>
<feature type="chain" id="PRO_5012368942" description="YD repeat-containing protein" evidence="1">
    <location>
        <begin position="26"/>
        <end position="612"/>
    </location>
</feature>
<protein>
    <recommendedName>
        <fullName evidence="4">YD repeat-containing protein</fullName>
    </recommendedName>
</protein>
<sequence length="612" mass="72148">MKNTIFFLKLICISCFTGICGLVQAQEQSKINQNLGNGTILKSYEDDHLFKKQKVYSVFSYQLAKAKDKIEKTKYFDGKKFNLLSYIEYLPDGRKRYQEYEYDQIDRIEQYHYDEAFKNLLLLEQIEDHKRFTYHWLFYDKDQILAEDIHYRIYGNNEFDYEGYTQYLKKSIGDEHMISVHNFDYDTIPEPAETYIFKFPTLTKETPILGQTRKSTYKMMKDYYLPVTFNSYVIDGRDVHFSYDEKGRIIAEIWLKNNTLEHKEEYSYSEDGKERIKQDYHMRGTQKSTKTTGRYDANNNLIFKQSIEYTGNPLSIETFEYKYDSEKNWTERKSYRQSVNNGIVGERILVNIEIREITYYSGTNKPRQFQLPPFPAQADAIRKTIPQLSFAKQERINAFDKVVESGNFEREITLKEAVAIDDFTPEFWKRVKLVYGNLDADADEEAVAVYETPILVDPGYKHCLAVYKKTDNGWRLWHQTTSPVLSTQAGGMMGNPFDGIAIKRKCIVINHFGGSRQKWNYTHRYRFQNNNWYVIGATINFGAPCDYFKTLDYNLVTGDILVDYATESCDENGFADATKREEKLKIKKALQLMDVFTPGENEIEIWGELWYY</sequence>
<feature type="signal peptide" evidence="1">
    <location>
        <begin position="1"/>
        <end position="25"/>
    </location>
</feature>
<dbReference type="STRING" id="1513896.SAMN05660841_03063"/>
<dbReference type="EMBL" id="FUZF01000014">
    <property type="protein sequence ID" value="SKB91566.1"/>
    <property type="molecule type" value="Genomic_DNA"/>
</dbReference>